<dbReference type="RefSeq" id="WP_209293950.1">
    <property type="nucleotide sequence ID" value="NZ_JAFIQO010000172.1"/>
</dbReference>
<sequence length="622" mass="67253">MRKQKLLTKALAASMAVFMSVSQLSVPAFAAEGTKSVSIADSTYTYSAEALEGYTQIGNSGLYYKLTNGTGFSGTIYGTSNLTYKEFYSGDVSSTDSFDVVTTASTSKYSVLSNAWTDYEEESAEAAGGYHVKGVANVNIAVDSDLYVESIILKDANKELSKAYEEASDITLNENPTQVPSQYKTLQKDGSYVSNNKTVTTVTDAVPTLTTGSTWGEYEIDVVETSTKYLRNSRKDEGFPVNSTIQGIILETTEGYKVGLEHLSNIWVQPYKLSFNVTNEAATMGIAKSDNTAEFAKLVNKTINKITYVTPEGNYVYTFADGIFIKPAYSEEISGTFSDDMKSFTLNQLPTVTNGTLTVTYTVGSGHKKTPYTLYSGTIAKSVSLDLNAIPSDAEGGTYSVTISCDDYADIYVAIPVTEEQKAQLQELIKQAETALKGAGADDSVLLAHKNEAAELLANESSTSADAADLINELTELLKPYQSTEAPTPSIPDSTTASKPNTTTAAKPATKPATTAKKTNTTSATKVKLTKQTAKVKANGKKKIKVSWKKDKNASGYEITYSTKKSFKGKKTIVVKSNKTTSKVVKKLTSKKKYFVKVRSYKQVGKTKTYGAYSKVKTVKAK</sequence>
<accession>A0ABS3ZLP0</accession>
<dbReference type="Gene3D" id="2.60.40.10">
    <property type="entry name" value="Immunoglobulins"/>
    <property type="match status" value="1"/>
</dbReference>
<evidence type="ECO:0000256" key="3">
    <source>
        <dbReference type="SAM" id="SignalP"/>
    </source>
</evidence>
<dbReference type="PROSITE" id="PS50853">
    <property type="entry name" value="FN3"/>
    <property type="match status" value="1"/>
</dbReference>
<feature type="compositionally biased region" description="Polar residues" evidence="2">
    <location>
        <begin position="481"/>
        <end position="493"/>
    </location>
</feature>
<feature type="signal peptide" evidence="3">
    <location>
        <begin position="1"/>
        <end position="30"/>
    </location>
</feature>
<dbReference type="InterPro" id="IPR036116">
    <property type="entry name" value="FN3_sf"/>
</dbReference>
<keyword evidence="3" id="KW-0732">Signal</keyword>
<evidence type="ECO:0000259" key="4">
    <source>
        <dbReference type="PROSITE" id="PS50853"/>
    </source>
</evidence>
<evidence type="ECO:0000313" key="5">
    <source>
        <dbReference type="EMBL" id="MBP0058246.1"/>
    </source>
</evidence>
<feature type="domain" description="Fibronectin type-III" evidence="4">
    <location>
        <begin position="530"/>
        <end position="622"/>
    </location>
</feature>
<reference evidence="5 6" key="1">
    <citation type="submission" date="2021-02" db="EMBL/GenBank/DDBJ databases">
        <title>Lactate utilizing bacteria of the human gut.</title>
        <authorList>
            <person name="Sheridan P.O."/>
        </authorList>
    </citation>
    <scope>NUCLEOTIDE SEQUENCE [LARGE SCALE GENOMIC DNA]</scope>
    <source>
        <strain evidence="5 6">HTF-83D</strain>
    </source>
</reference>
<evidence type="ECO:0000313" key="6">
    <source>
        <dbReference type="Proteomes" id="UP001315001"/>
    </source>
</evidence>
<name>A0ABS3ZLP0_9FIRM</name>
<feature type="chain" id="PRO_5046976328" evidence="3">
    <location>
        <begin position="31"/>
        <end position="622"/>
    </location>
</feature>
<protein>
    <submittedName>
        <fullName evidence="5">Fibronectin type III domain-containing protein</fullName>
    </submittedName>
</protein>
<organism evidence="5 6">
    <name type="scientific">Anaerobutyricum soehngenii</name>
    <dbReference type="NCBI Taxonomy" id="105843"/>
    <lineage>
        <taxon>Bacteria</taxon>
        <taxon>Bacillati</taxon>
        <taxon>Bacillota</taxon>
        <taxon>Clostridia</taxon>
        <taxon>Lachnospirales</taxon>
        <taxon>Lachnospiraceae</taxon>
        <taxon>Anaerobutyricum</taxon>
    </lineage>
</organism>
<gene>
    <name evidence="5" type="ORF">JYQ75_12765</name>
</gene>
<dbReference type="Proteomes" id="UP001315001">
    <property type="component" value="Unassembled WGS sequence"/>
</dbReference>
<dbReference type="SUPFAM" id="SSF49265">
    <property type="entry name" value="Fibronectin type III"/>
    <property type="match status" value="1"/>
</dbReference>
<dbReference type="EMBL" id="JAFIQO010000172">
    <property type="protein sequence ID" value="MBP0058246.1"/>
    <property type="molecule type" value="Genomic_DNA"/>
</dbReference>
<keyword evidence="1" id="KW-0175">Coiled coil</keyword>
<feature type="region of interest" description="Disordered" evidence="2">
    <location>
        <begin position="481"/>
        <end position="526"/>
    </location>
</feature>
<evidence type="ECO:0000256" key="1">
    <source>
        <dbReference type="SAM" id="Coils"/>
    </source>
</evidence>
<comment type="caution">
    <text evidence="5">The sequence shown here is derived from an EMBL/GenBank/DDBJ whole genome shotgun (WGS) entry which is preliminary data.</text>
</comment>
<feature type="coiled-coil region" evidence="1">
    <location>
        <begin position="415"/>
        <end position="442"/>
    </location>
</feature>
<dbReference type="InterPro" id="IPR003961">
    <property type="entry name" value="FN3_dom"/>
</dbReference>
<evidence type="ECO:0000256" key="2">
    <source>
        <dbReference type="SAM" id="MobiDB-lite"/>
    </source>
</evidence>
<feature type="compositionally biased region" description="Low complexity" evidence="2">
    <location>
        <begin position="494"/>
        <end position="526"/>
    </location>
</feature>
<proteinExistence type="predicted"/>
<dbReference type="InterPro" id="IPR013783">
    <property type="entry name" value="Ig-like_fold"/>
</dbReference>
<dbReference type="Pfam" id="PF00041">
    <property type="entry name" value="fn3"/>
    <property type="match status" value="1"/>
</dbReference>
<keyword evidence="6" id="KW-1185">Reference proteome</keyword>